<organism evidence="5 6">
    <name type="scientific">Stentor coeruleus</name>
    <dbReference type="NCBI Taxonomy" id="5963"/>
    <lineage>
        <taxon>Eukaryota</taxon>
        <taxon>Sar</taxon>
        <taxon>Alveolata</taxon>
        <taxon>Ciliophora</taxon>
        <taxon>Postciliodesmatophora</taxon>
        <taxon>Heterotrichea</taxon>
        <taxon>Heterotrichida</taxon>
        <taxon>Stentoridae</taxon>
        <taxon>Stentor</taxon>
    </lineage>
</organism>
<reference evidence="5 6" key="1">
    <citation type="submission" date="2016-11" db="EMBL/GenBank/DDBJ databases">
        <title>The macronuclear genome of Stentor coeruleus: a giant cell with tiny introns.</title>
        <authorList>
            <person name="Slabodnick M."/>
            <person name="Ruby J.G."/>
            <person name="Reiff S.B."/>
            <person name="Swart E.C."/>
            <person name="Gosai S."/>
            <person name="Prabakaran S."/>
            <person name="Witkowska E."/>
            <person name="Larue G.E."/>
            <person name="Fisher S."/>
            <person name="Freeman R.M."/>
            <person name="Gunawardena J."/>
            <person name="Chu W."/>
            <person name="Stover N.A."/>
            <person name="Gregory B.D."/>
            <person name="Nowacki M."/>
            <person name="Derisi J."/>
            <person name="Roy S.W."/>
            <person name="Marshall W.F."/>
            <person name="Sood P."/>
        </authorList>
    </citation>
    <scope>NUCLEOTIDE SEQUENCE [LARGE SCALE GENOMIC DNA]</scope>
    <source>
        <strain evidence="5">WM001</strain>
    </source>
</reference>
<dbReference type="InterPro" id="IPR027267">
    <property type="entry name" value="AH/BAR_dom_sf"/>
</dbReference>
<keyword evidence="3" id="KW-0597">Phosphoprotein</keyword>
<evidence type="ECO:0000256" key="3">
    <source>
        <dbReference type="ARBA" id="ARBA00022553"/>
    </source>
</evidence>
<sequence length="482" mass="56449">MNYLGLWDRFTDVRYFWSENKEVLEDFSNFIKDKAELDRNYGKGLEKLGKLPMFEKVFGTSAPTFQGLKTFYIESSEHLINQSNYLIDDVYTKLRKLLTSHDAYNQEFKHLGKKMVLEREKLVKNHLKCRSKYWKTCKENELAAGKLNSKASQQEENSHKSYMVAISQLNSFNMIFQENMKRVLQVYQDQNLEKMHTLRQVIQAFVAGEASNIYSMKMHLDNLSLALDTFNPDTDQKMFIDSTFTGNKIEEQSFISYAQSLNRNSIDLNSIKPDERLLNIINNCWSGTILTNEDKEYFHECLVRENGKKKLITLLNEKRKNGEFKIHVNTFKDLGELFNMALNCLYDIEHLGMAKQCIILSQTFFMVKEPQNPGTTQEKIYLQTLIVDHQLWKKEDYWEYMVENAVESALDSLNEFGDEYDKQNHHMKKKSVIISAIVSYVHMMASFNVEKNRVASVLQRTKDKYKISDDELSVSDLLSFIN</sequence>
<evidence type="ECO:0000256" key="1">
    <source>
        <dbReference type="ARBA" id="ARBA00004496"/>
    </source>
</evidence>
<evidence type="ECO:0000313" key="6">
    <source>
        <dbReference type="Proteomes" id="UP000187209"/>
    </source>
</evidence>
<comment type="subcellular location">
    <subcellularLocation>
        <location evidence="1">Cytoplasm</location>
    </subcellularLocation>
</comment>
<dbReference type="Gene3D" id="1.20.1270.60">
    <property type="entry name" value="Arfaptin homology (AH) domain/BAR domain"/>
    <property type="match status" value="1"/>
</dbReference>
<comment type="caution">
    <text evidence="5">The sequence shown here is derived from an EMBL/GenBank/DDBJ whole genome shotgun (WGS) entry which is preliminary data.</text>
</comment>
<gene>
    <name evidence="5" type="ORF">SteCoe_13766</name>
</gene>
<dbReference type="Pfam" id="PF12335">
    <property type="entry name" value="SBF2"/>
    <property type="match status" value="1"/>
</dbReference>
<protein>
    <recommendedName>
        <fullName evidence="4">SBF1/SBF2 domain-containing protein</fullName>
    </recommendedName>
</protein>
<dbReference type="SUPFAM" id="SSF103657">
    <property type="entry name" value="BAR/IMD domain-like"/>
    <property type="match status" value="1"/>
</dbReference>
<keyword evidence="2" id="KW-0963">Cytoplasm</keyword>
<evidence type="ECO:0000313" key="5">
    <source>
        <dbReference type="EMBL" id="OMJ84995.1"/>
    </source>
</evidence>
<dbReference type="PANTHER" id="PTHR23065">
    <property type="entry name" value="PROLINE-SERINE-THREONINE PHOSPHATASE INTERACTING PROTEIN 1"/>
    <property type="match status" value="1"/>
</dbReference>
<evidence type="ECO:0000256" key="2">
    <source>
        <dbReference type="ARBA" id="ARBA00022490"/>
    </source>
</evidence>
<dbReference type="InterPro" id="IPR022096">
    <property type="entry name" value="SBF1/SBF2"/>
</dbReference>
<keyword evidence="6" id="KW-1185">Reference proteome</keyword>
<dbReference type="Proteomes" id="UP000187209">
    <property type="component" value="Unassembled WGS sequence"/>
</dbReference>
<feature type="domain" description="SBF1/SBF2" evidence="4">
    <location>
        <begin position="300"/>
        <end position="471"/>
    </location>
</feature>
<dbReference type="PANTHER" id="PTHR23065:SF7">
    <property type="entry name" value="NOSTRIN, ISOFORM H"/>
    <property type="match status" value="1"/>
</dbReference>
<dbReference type="GO" id="GO:0043226">
    <property type="term" value="C:organelle"/>
    <property type="evidence" value="ECO:0007669"/>
    <property type="project" value="UniProtKB-ARBA"/>
</dbReference>
<name>A0A1R2C7T1_9CILI</name>
<evidence type="ECO:0000259" key="4">
    <source>
        <dbReference type="Pfam" id="PF12335"/>
    </source>
</evidence>
<dbReference type="GO" id="GO:0005886">
    <property type="term" value="C:plasma membrane"/>
    <property type="evidence" value="ECO:0007669"/>
    <property type="project" value="TreeGrafter"/>
</dbReference>
<accession>A0A1R2C7T1</accession>
<dbReference type="OrthoDB" id="321935at2759"/>
<dbReference type="AlphaFoldDB" id="A0A1R2C7T1"/>
<dbReference type="GO" id="GO:0005737">
    <property type="term" value="C:cytoplasm"/>
    <property type="evidence" value="ECO:0007669"/>
    <property type="project" value="TreeGrafter"/>
</dbReference>
<proteinExistence type="predicted"/>
<dbReference type="EMBL" id="MPUH01000251">
    <property type="protein sequence ID" value="OMJ84995.1"/>
    <property type="molecule type" value="Genomic_DNA"/>
</dbReference>